<dbReference type="EMBL" id="JABBWG010000031">
    <property type="protein sequence ID" value="KAG1810966.1"/>
    <property type="molecule type" value="Genomic_DNA"/>
</dbReference>
<sequence length="50" mass="5664">DFVSYWCHLVITGLYSSSPHDLPLAQCVGFFRTVHRGLAERSKSTFHPCP</sequence>
<name>A0A9P7JAH1_9AGAM</name>
<proteinExistence type="predicted"/>
<accession>A0A9P7JAH1</accession>
<protein>
    <submittedName>
        <fullName evidence="1">Uncharacterized protein</fullName>
    </submittedName>
</protein>
<dbReference type="RefSeq" id="XP_041189746.1">
    <property type="nucleotide sequence ID" value="XM_041336502.1"/>
</dbReference>
<dbReference type="Proteomes" id="UP000807769">
    <property type="component" value="Unassembled WGS sequence"/>
</dbReference>
<dbReference type="GeneID" id="64630519"/>
<keyword evidence="2" id="KW-1185">Reference proteome</keyword>
<evidence type="ECO:0000313" key="1">
    <source>
        <dbReference type="EMBL" id="KAG1810966.1"/>
    </source>
</evidence>
<organism evidence="1 2">
    <name type="scientific">Suillus subaureus</name>
    <dbReference type="NCBI Taxonomy" id="48587"/>
    <lineage>
        <taxon>Eukaryota</taxon>
        <taxon>Fungi</taxon>
        <taxon>Dikarya</taxon>
        <taxon>Basidiomycota</taxon>
        <taxon>Agaricomycotina</taxon>
        <taxon>Agaricomycetes</taxon>
        <taxon>Agaricomycetidae</taxon>
        <taxon>Boletales</taxon>
        <taxon>Suillineae</taxon>
        <taxon>Suillaceae</taxon>
        <taxon>Suillus</taxon>
    </lineage>
</organism>
<feature type="non-terminal residue" evidence="1">
    <location>
        <position position="50"/>
    </location>
</feature>
<comment type="caution">
    <text evidence="1">The sequence shown here is derived from an EMBL/GenBank/DDBJ whole genome shotgun (WGS) entry which is preliminary data.</text>
</comment>
<gene>
    <name evidence="1" type="ORF">BJ212DRAFT_1377232</name>
</gene>
<evidence type="ECO:0000313" key="2">
    <source>
        <dbReference type="Proteomes" id="UP000807769"/>
    </source>
</evidence>
<dbReference type="AlphaFoldDB" id="A0A9P7JAH1"/>
<reference evidence="1" key="1">
    <citation type="journal article" date="2020" name="New Phytol.">
        <title>Comparative genomics reveals dynamic genome evolution in host specialist ectomycorrhizal fungi.</title>
        <authorList>
            <person name="Lofgren L.A."/>
            <person name="Nguyen N.H."/>
            <person name="Vilgalys R."/>
            <person name="Ruytinx J."/>
            <person name="Liao H.L."/>
            <person name="Branco S."/>
            <person name="Kuo A."/>
            <person name="LaButti K."/>
            <person name="Lipzen A."/>
            <person name="Andreopoulos W."/>
            <person name="Pangilinan J."/>
            <person name="Riley R."/>
            <person name="Hundley H."/>
            <person name="Na H."/>
            <person name="Barry K."/>
            <person name="Grigoriev I.V."/>
            <person name="Stajich J.E."/>
            <person name="Kennedy P.G."/>
        </authorList>
    </citation>
    <scope>NUCLEOTIDE SEQUENCE</scope>
    <source>
        <strain evidence="1">MN1</strain>
    </source>
</reference>